<evidence type="ECO:0000313" key="3">
    <source>
        <dbReference type="Proteomes" id="UP000468735"/>
    </source>
</evidence>
<dbReference type="AlphaFoldDB" id="A0A6H9Z2W3"/>
<dbReference type="Pfam" id="PF13472">
    <property type="entry name" value="Lipase_GDSL_2"/>
    <property type="match status" value="1"/>
</dbReference>
<dbReference type="InterPro" id="IPR036514">
    <property type="entry name" value="SGNH_hydro_sf"/>
</dbReference>
<dbReference type="InterPro" id="IPR008979">
    <property type="entry name" value="Galactose-bd-like_sf"/>
</dbReference>
<dbReference type="GO" id="GO:0030246">
    <property type="term" value="F:carbohydrate binding"/>
    <property type="evidence" value="ECO:0007669"/>
    <property type="project" value="InterPro"/>
</dbReference>
<proteinExistence type="predicted"/>
<name>A0A6H9Z2W3_9ACTN</name>
<sequence>MRRPSPDRLITCSGWSPGSPGRRSRPEAVRGGFGLMGVICPYKGGVATWFRWCHLAGTTLPVSAGVVIDVHPAWRAPMRTPQAAITMLVVLCGLLVAPDSAFAATGSAACTEGGVTWRVDYNTADGPYGTVATVAGLKRIDASGESDAGSQQWELRWDNLPGEWPPPGQSGLMGPHHQLKGNLAAIDDQPVATYLSPRLVTPDGACQVYLAPFANRRGTGSWPRVPVLGDSLLQSLNDNSYNQNAIQGYVEGNLNDIGIRTEVEGQGGRRWTPAKDTAGLAKADSYLLDEFRGLLEHDTDGFVVALGANDALYIATAPDDQRAARLEEVRNALIEVVREMSARTGCLVAVTAPEHANTYDPDYPAAALELNNVLRWIAASNATDSMELVDFATRAKTHRKNDPAPWFDSDDLHLNMAGRLVYTATMSEAARKCADSSVLYGASGTFDGGELAGKAWLPSGQRLRAQAVRGWDFEPGKSSYFSTQASDGTIFISNMSQTANPVFVTGNSMVLSAFHPEDNTFSNIRIKTDRGKETMVDSAGKPLGFDIGEAEALPGGDAVAFTGGTPYEGQDVETQGMWPVFGILTKGPNGWRVASGSGWQNQWSPRELFAASAPGPGDKACPLNDPGVRDCLAFVEMAVFPDSKDVVVAQYFGHSGHNAGQITVLDLDGPDASGRYRLKVADVYQLPDVADPADPAKKVYVSGREVQTDPTGRAGNERFALSMDVHGDIGSPLIEFAYDRDAAVGSKIKVVSPPMLPGDLTAARDDGLKRFHGFGKPMYDHNGNLWGAHGDGLQGGPISVYAGPRCAYDGQPLNSYVERATGVKPAWGKICKAHHAILAPTSLGVVWSVQENPQKDTVVITTFGGVMYAIRPSGRGADMTFEISNTLTSKAQQLLARQATWPCPTEKEPDKTCTGNPIIITARGGPVSADGRAWIAVEQLRPRDKTGQMEEVEQWMYSVDVSRLFGREPVRLTARTGQTSHVHAELNQTFATVKRPGRYATNDVDSAASMLGCQERQVWGGTACTDPVGGLTGGFALGDETGGGVPAGTSVEYRVVVPKAGTYQVAYRATDRAAAGDQQIQISVDGTARGTTTIPSNDAFQTVTGPTLALPEGKHTIRLSAPDGHHGWQLDWTAFTRR</sequence>
<comment type="caution">
    <text evidence="2">The sequence shown here is derived from an EMBL/GenBank/DDBJ whole genome shotgun (WGS) entry which is preliminary data.</text>
</comment>
<dbReference type="OrthoDB" id="3457154at2"/>
<dbReference type="Pfam" id="PF03422">
    <property type="entry name" value="CBM_6"/>
    <property type="match status" value="1"/>
</dbReference>
<dbReference type="Gene3D" id="3.40.50.1110">
    <property type="entry name" value="SGNH hydrolase"/>
    <property type="match status" value="1"/>
</dbReference>
<protein>
    <recommendedName>
        <fullName evidence="1">CBM6 domain-containing protein</fullName>
    </recommendedName>
</protein>
<evidence type="ECO:0000259" key="1">
    <source>
        <dbReference type="PROSITE" id="PS51175"/>
    </source>
</evidence>
<gene>
    <name evidence="2" type="ORF">F8566_21275</name>
</gene>
<dbReference type="InterPro" id="IPR013830">
    <property type="entry name" value="SGNH_hydro"/>
</dbReference>
<dbReference type="Proteomes" id="UP000468735">
    <property type="component" value="Unassembled WGS sequence"/>
</dbReference>
<dbReference type="Gene3D" id="2.60.120.260">
    <property type="entry name" value="Galactose-binding domain-like"/>
    <property type="match status" value="1"/>
</dbReference>
<dbReference type="SUPFAM" id="SSF49785">
    <property type="entry name" value="Galactose-binding domain-like"/>
    <property type="match status" value="1"/>
</dbReference>
<dbReference type="PROSITE" id="PS51175">
    <property type="entry name" value="CBM6"/>
    <property type="match status" value="1"/>
</dbReference>
<dbReference type="CDD" id="cd00229">
    <property type="entry name" value="SGNH_hydrolase"/>
    <property type="match status" value="1"/>
</dbReference>
<dbReference type="InterPro" id="IPR005084">
    <property type="entry name" value="CBM6"/>
</dbReference>
<feature type="domain" description="CBM6" evidence="1">
    <location>
        <begin position="1000"/>
        <end position="1136"/>
    </location>
</feature>
<dbReference type="EMBL" id="WBMT01000009">
    <property type="protein sequence ID" value="KAB2347527.1"/>
    <property type="molecule type" value="Genomic_DNA"/>
</dbReference>
<evidence type="ECO:0000313" key="2">
    <source>
        <dbReference type="EMBL" id="KAB2347527.1"/>
    </source>
</evidence>
<accession>A0A6H9Z2W3</accession>
<keyword evidence="3" id="KW-1185">Reference proteome</keyword>
<organism evidence="2 3">
    <name type="scientific">Actinomadura rudentiformis</name>
    <dbReference type="NCBI Taxonomy" id="359158"/>
    <lineage>
        <taxon>Bacteria</taxon>
        <taxon>Bacillati</taxon>
        <taxon>Actinomycetota</taxon>
        <taxon>Actinomycetes</taxon>
        <taxon>Streptosporangiales</taxon>
        <taxon>Thermomonosporaceae</taxon>
        <taxon>Actinomadura</taxon>
    </lineage>
</organism>
<reference evidence="2 3" key="1">
    <citation type="submission" date="2019-09" db="EMBL/GenBank/DDBJ databases">
        <title>Actinomadura physcomitrii sp. nov., a novel actinomycete isolated from moss [Physcomitrium sphaericum (Ludw) Fuernr].</title>
        <authorList>
            <person name="Zhuang X."/>
            <person name="Liu C."/>
        </authorList>
    </citation>
    <scope>NUCLEOTIDE SEQUENCE [LARGE SCALE GENOMIC DNA]</scope>
    <source>
        <strain evidence="2 3">HMC1</strain>
    </source>
</reference>
<dbReference type="SUPFAM" id="SSF52266">
    <property type="entry name" value="SGNH hydrolase"/>
    <property type="match status" value="1"/>
</dbReference>